<dbReference type="EMBL" id="AL713966">
    <property type="status" value="NOT_ANNOTATED_CDS"/>
    <property type="molecule type" value="Genomic_DNA"/>
</dbReference>
<name>A0A8Q3WLF4_HUMAN</name>
<feature type="signal peptide" evidence="1">
    <location>
        <begin position="1"/>
        <end position="29"/>
    </location>
</feature>
<dbReference type="Ensembl" id="ENST00000696610.1">
    <property type="protein sequence ID" value="ENSP00000512754.1"/>
    <property type="gene ID" value="ENSG00000196126.13"/>
</dbReference>
<reference evidence="2 3" key="1">
    <citation type="journal article" date="2001" name="Nature">
        <title>Initial sequencing and analysis of the human genome.</title>
        <authorList>
            <consortium name="International Human Genome Sequencing Consortium"/>
            <person name="Lander E.S."/>
            <person name="Linton L.M."/>
            <person name="Birren B."/>
            <person name="Nusbaum C."/>
            <person name="Zody M.C."/>
            <person name="Baldwin J."/>
            <person name="Devon K."/>
            <person name="Dewar K."/>
            <person name="Doyle M."/>
            <person name="FitzHugh W."/>
            <person name="Funke R."/>
            <person name="Gage D."/>
            <person name="Harris K."/>
            <person name="Heaford A."/>
            <person name="Howland J."/>
            <person name="Kann L."/>
            <person name="Lehoczky J."/>
            <person name="LeVine R."/>
            <person name="McEwan P."/>
            <person name="McKernan K."/>
            <person name="Meldrim J."/>
            <person name="Mesirov J.P."/>
            <person name="Miranda C."/>
            <person name="Morris W."/>
            <person name="Naylor J."/>
            <person name="Raymond C."/>
            <person name="Rosetti M."/>
            <person name="Santos R."/>
            <person name="Sheridan A."/>
            <person name="Sougnez C."/>
            <person name="Stange-Thomann N."/>
            <person name="Stojanovic N."/>
            <person name="Subramanian A."/>
            <person name="Wyman D."/>
            <person name="Rogers J."/>
            <person name="Sulston J."/>
            <person name="Ainscough R."/>
            <person name="Beck S."/>
            <person name="Bentley D."/>
            <person name="Burton J."/>
            <person name="Clee C."/>
            <person name="Carter N."/>
            <person name="Coulson A."/>
            <person name="Deadman R."/>
            <person name="Deloukas P."/>
            <person name="Dunham A."/>
            <person name="Dunham I."/>
            <person name="Durbin R."/>
            <person name="French L."/>
            <person name="Grafham D."/>
            <person name="Gregory S."/>
            <person name="Hubbard T."/>
            <person name="Humphray S."/>
            <person name="Hunt A."/>
            <person name="Jones M."/>
            <person name="Lloyd C."/>
            <person name="McMurray A."/>
            <person name="Matthews L."/>
            <person name="Mercer S."/>
            <person name="Milne S."/>
            <person name="Mullikin J.C."/>
            <person name="Mungall A."/>
            <person name="Plumb R."/>
            <person name="Ross M."/>
            <person name="Shownkeen R."/>
            <person name="Sims S."/>
            <person name="Waterston R.H."/>
            <person name="Wilson R.K."/>
            <person name="Hillier L.W."/>
            <person name="McPherson J.D."/>
            <person name="Marra M.A."/>
            <person name="Mardis E.R."/>
            <person name="Fulton L.A."/>
            <person name="Chinwalla A.T."/>
            <person name="Pepin K.H."/>
            <person name="Gish W.R."/>
            <person name="Chissoe S.L."/>
            <person name="Wendl M.C."/>
            <person name="Delehaunty K.D."/>
            <person name="Miner T.L."/>
            <person name="Delehaunty A."/>
            <person name="Kramer J.B."/>
            <person name="Cook L.L."/>
            <person name="Fulton R.S."/>
            <person name="Johnson D.L."/>
            <person name="Minx P.J."/>
            <person name="Clifton S.W."/>
            <person name="Hawkins T."/>
            <person name="Branscomb E."/>
            <person name="Predki P."/>
            <person name="Richardson P."/>
            <person name="Wenning S."/>
            <person name="Slezak T."/>
            <person name="Doggett N."/>
            <person name="Cheng J.F."/>
            <person name="Olsen A."/>
            <person name="Lucas S."/>
            <person name="Elkin C."/>
            <person name="Uberbacher E."/>
            <person name="Frazier M."/>
            <person name="Gibbs R.A."/>
            <person name="Muzny D.M."/>
            <person name="Scherer S.E."/>
            <person name="Bouck J.B."/>
            <person name="Sodergren E.J."/>
            <person name="Worley K.C."/>
            <person name="Rives C.M."/>
            <person name="Gorrell J.H."/>
            <person name="Metzker M.L."/>
            <person name="Naylor S.L."/>
            <person name="Kucherlapati R.S."/>
            <person name="Nelson D.L."/>
            <person name="Weinstock G.M."/>
            <person name="Sakaki Y."/>
            <person name="Fujiyama A."/>
            <person name="Hattori M."/>
            <person name="Yada T."/>
            <person name="Toyoda A."/>
            <person name="Itoh T."/>
            <person name="Kawagoe C."/>
            <person name="Watanabe H."/>
            <person name="Totoki Y."/>
            <person name="Taylor T."/>
            <person name="Weissenbach J."/>
            <person name="Heilig R."/>
            <person name="Saurin W."/>
            <person name="Artiguenave F."/>
            <person name="Brottier P."/>
            <person name="Bruls T."/>
            <person name="Pelletier E."/>
            <person name="Robert C."/>
            <person name="Wincker P."/>
            <person name="Smith D.R."/>
            <person name="Doucette-Stamm L."/>
            <person name="Rubenfield M."/>
            <person name="Weinstock K."/>
            <person name="Lee H.M."/>
            <person name="Dubois J."/>
            <person name="Rosenthal A."/>
            <person name="Platzer M."/>
            <person name="Nyakatura G."/>
            <person name="Taudien S."/>
            <person name="Rump A."/>
            <person name="Yang H."/>
            <person name="Yu J."/>
            <person name="Wang J."/>
            <person name="Huang G."/>
            <person name="Gu J."/>
            <person name="Hood L."/>
            <person name="Rowen L."/>
            <person name="Madan A."/>
            <person name="Qin S."/>
            <person name="Davis R.W."/>
            <person name="Federspiel N.A."/>
            <person name="Abola A.P."/>
            <person name="Proctor M.J."/>
            <person name="Myers R.M."/>
            <person name="Schmutz J."/>
            <person name="Dickson M."/>
            <person name="Grimwood J."/>
            <person name="Cox D.R."/>
            <person name="Olson M.V."/>
            <person name="Kaul R."/>
            <person name="Raymond C."/>
            <person name="Shimizu N."/>
            <person name="Kawasaki K."/>
            <person name="Minoshima S."/>
            <person name="Evans G.A."/>
            <person name="Athanasiou M."/>
            <person name="Schultz R."/>
            <person name="Roe B.A."/>
            <person name="Chen F."/>
            <person name="Pan H."/>
            <person name="Ramser J."/>
            <person name="Lehrach H."/>
            <person name="Reinhardt R."/>
            <person name="McCombie W.R."/>
            <person name="de la Bastide M."/>
            <person name="Dedhia N."/>
            <person name="Blocker H."/>
            <person name="Hornischer K."/>
            <person name="Nordsiek G."/>
            <person name="Agarwala R."/>
            <person name="Aravind L."/>
            <person name="Bailey J.A."/>
            <person name="Bateman A."/>
            <person name="Batzoglou S."/>
            <person name="Birney E."/>
            <person name="Bork P."/>
            <person name="Brown D.G."/>
            <person name="Burge C.B."/>
            <person name="Cerutti L."/>
            <person name="Chen H.C."/>
            <person name="Church D."/>
            <person name="Clamp M."/>
            <person name="Copley R.R."/>
            <person name="Doerks T."/>
            <person name="Eddy S.R."/>
            <person name="Eichler E.E."/>
            <person name="Furey T.S."/>
            <person name="Galagan J."/>
            <person name="Gilbert J.G."/>
            <person name="Harmon C."/>
            <person name="Hayashizaki Y."/>
            <person name="Haussler D."/>
            <person name="Hermjakob H."/>
            <person name="Hokamp K."/>
            <person name="Jang W."/>
            <person name="Johnson L.S."/>
            <person name="Jones T.A."/>
            <person name="Kasif S."/>
            <person name="Kaspryzk A."/>
            <person name="Kennedy S."/>
            <person name="Kent W.J."/>
            <person name="Kitts P."/>
            <person name="Koonin E.V."/>
            <person name="Korf I."/>
            <person name="Kulp D."/>
            <person name="Lancet D."/>
            <person name="Lowe T.M."/>
            <person name="McLysaght A."/>
            <person name="Mikkelsen T."/>
            <person name="Moran J.V."/>
            <person name="Mulder N."/>
            <person name="Pollara V.J."/>
            <person name="Ponting C.P."/>
            <person name="Schuler G."/>
            <person name="Schultz J."/>
            <person name="Slater G."/>
            <person name="Smit A.F."/>
            <person name="Stupka E."/>
            <person name="Szustakowski J."/>
            <person name="Thierry-Mieg D."/>
            <person name="Thierry-Mieg J."/>
            <person name="Wagner L."/>
            <person name="Wallis J."/>
            <person name="Wheeler R."/>
            <person name="Williams A."/>
            <person name="Wolf Y.I."/>
            <person name="Wolfe K.H."/>
            <person name="Yang S.P."/>
            <person name="Yeh R.F."/>
            <person name="Collins F."/>
            <person name="Guyer M.S."/>
            <person name="Peterson J."/>
            <person name="Felsenfeld A."/>
            <person name="Wetterstrand K.A."/>
            <person name="Patrinos A."/>
            <person name="Morgan M.J."/>
            <person name="de Jong P."/>
            <person name="Catanese J.J."/>
            <person name="Osoegawa K."/>
            <person name="Shizuya H."/>
            <person name="Choi S."/>
            <person name="Chen Y.J."/>
        </authorList>
    </citation>
    <scope>NUCLEOTIDE SEQUENCE [LARGE SCALE GENOMIC DNA]</scope>
</reference>
<evidence type="ECO:0000256" key="1">
    <source>
        <dbReference type="SAM" id="SignalP"/>
    </source>
</evidence>
<gene>
    <name evidence="2" type="primary">HLA-DRB1</name>
</gene>
<dbReference type="HGNC" id="HGNC:4948">
    <property type="gene designation" value="HLA-DRB1"/>
</dbReference>
<dbReference type="Proteomes" id="UP000005640">
    <property type="component" value="Chromosome 6"/>
</dbReference>
<proteinExistence type="predicted"/>
<keyword evidence="3" id="KW-1185">Reference proteome</keyword>
<reference evidence="2" key="4">
    <citation type="submission" date="2025-08" db="UniProtKB">
        <authorList>
            <consortium name="Ensembl"/>
        </authorList>
    </citation>
    <scope>IDENTIFICATION</scope>
</reference>
<dbReference type="OpenTargets" id="ENSG00000196126"/>
<reference evidence="2" key="5">
    <citation type="submission" date="2025-09" db="UniProtKB">
        <authorList>
            <consortium name="Ensembl"/>
        </authorList>
    </citation>
    <scope>IDENTIFICATION</scope>
</reference>
<evidence type="ECO:0000313" key="3">
    <source>
        <dbReference type="Proteomes" id="UP000005640"/>
    </source>
</evidence>
<accession>A0A8Q3WLF4</accession>
<evidence type="ECO:0000313" key="2">
    <source>
        <dbReference type="Ensembl" id="ENSP00000512754.1"/>
    </source>
</evidence>
<sequence length="94" mass="10212">MVCLKLPGGSCMTALTVTLMVLSSPLALSGDTRQRHTSDISHCCLSSCVFGFWPSLSLLFKLPQRSGEVCFPSFGFLEAAQAWHKVITKEVFTG</sequence>
<reference evidence="2 3" key="3">
    <citation type="journal article" date="2004" name="Nature">
        <title>Finishing the euchromatic sequence of the human genome.</title>
        <authorList>
            <consortium name="International Human Genome Sequencing Consortium"/>
        </authorList>
    </citation>
    <scope>NUCLEOTIDE SEQUENCE [LARGE SCALE GENOMIC DNA]</scope>
</reference>
<dbReference type="AlphaFoldDB" id="A0A8Q3WLF4"/>
<feature type="chain" id="PRO_5035941459" evidence="1">
    <location>
        <begin position="30"/>
        <end position="94"/>
    </location>
</feature>
<dbReference type="Ensembl" id="ENST00000696610.1">
    <property type="protein sequence ID" value="ENSP00000512754.1"/>
    <property type="gene ID" value="ENSG00000196126.12"/>
</dbReference>
<reference evidence="2 3" key="2">
    <citation type="journal article" date="2003" name="Nature">
        <title>The DNA sequence and analysis of human chromosome 6.</title>
        <authorList>
            <person name="Mungall A.J."/>
            <person name="Palmer S.A."/>
            <person name="Sims S.K."/>
            <person name="Edwards C.A."/>
            <person name="Ashurst J.L."/>
            <person name="Wilming L."/>
            <person name="Jones M.C."/>
            <person name="Horton R."/>
            <person name="Hunt S.E."/>
            <person name="Scott C.E."/>
            <person name="Gilbert J.G."/>
            <person name="Clamp M.E."/>
            <person name="Bethel G."/>
            <person name="Milne S."/>
            <person name="Ainscough R."/>
            <person name="Almeida J.P."/>
            <person name="Ambrose K.D."/>
            <person name="Andrews T.D."/>
            <person name="Ashwell R.I."/>
            <person name="Babbage A.K."/>
            <person name="Bagguley C.L."/>
            <person name="Bailey J."/>
            <person name="Banerjee R."/>
            <person name="Barker D.J."/>
            <person name="Barlow K.F."/>
            <person name="Bates K."/>
            <person name="Beare D.M."/>
            <person name="Beasley H."/>
            <person name="Beasley O."/>
            <person name="Bird C.P."/>
            <person name="Blakey S."/>
            <person name="Bray-Allen S."/>
            <person name="Brook J."/>
            <person name="Brown A.J."/>
            <person name="Brown J.Y."/>
            <person name="Burford D.C."/>
            <person name="Burrill W."/>
            <person name="Burton J."/>
            <person name="Carder C."/>
            <person name="Carter N.P."/>
            <person name="Chapman J.C."/>
            <person name="Clark S.Y."/>
            <person name="Clark G."/>
            <person name="Clee C.M."/>
            <person name="Clegg S."/>
            <person name="Cobley V."/>
            <person name="Collier R.E."/>
            <person name="Collins J.E."/>
            <person name="Colman L.K."/>
            <person name="Corby N.R."/>
            <person name="Coville G.J."/>
            <person name="Culley K.M."/>
            <person name="Dhami P."/>
            <person name="Davies J."/>
            <person name="Dunn M."/>
            <person name="Earthrowl M.E."/>
            <person name="Ellington A.E."/>
            <person name="Evans K.A."/>
            <person name="Faulkner L."/>
            <person name="Francis M.D."/>
            <person name="Frankish A."/>
            <person name="Frankland J."/>
            <person name="French L."/>
            <person name="Garner P."/>
            <person name="Garnett J."/>
            <person name="Ghori M.J."/>
            <person name="Gilby L.M."/>
            <person name="Gillson C.J."/>
            <person name="Glithero R.J."/>
            <person name="Grafham D.V."/>
            <person name="Grant M."/>
            <person name="Gribble S."/>
            <person name="Griffiths C."/>
            <person name="Griffiths M."/>
            <person name="Hall R."/>
            <person name="Halls K.S."/>
            <person name="Hammond S."/>
            <person name="Harley J.L."/>
            <person name="Hart E.A."/>
            <person name="Heath P.D."/>
            <person name="Heathcott R."/>
            <person name="Holmes S.J."/>
            <person name="Howden P.J."/>
            <person name="Howe K.L."/>
            <person name="Howell G.R."/>
            <person name="Huckle E."/>
            <person name="Humphray S.J."/>
            <person name="Humphries M.D."/>
            <person name="Hunt A.R."/>
            <person name="Johnson C.M."/>
            <person name="Joy A.A."/>
            <person name="Kay M."/>
            <person name="Keenan S.J."/>
            <person name="Kimberley A.M."/>
            <person name="King A."/>
            <person name="Laird G.K."/>
            <person name="Langford C."/>
            <person name="Lawlor S."/>
            <person name="Leongamornlert D.A."/>
            <person name="Leversha M."/>
            <person name="Lloyd C.R."/>
            <person name="Lloyd D.M."/>
            <person name="Loveland J.E."/>
            <person name="Lovell J."/>
            <person name="Martin S."/>
            <person name="Mashreghi-Mohammadi M."/>
            <person name="Maslen G.L."/>
            <person name="Matthews L."/>
            <person name="McCann O.T."/>
            <person name="McLaren S.J."/>
            <person name="McLay K."/>
            <person name="McMurray A."/>
            <person name="Moore M.J."/>
            <person name="Mullikin J.C."/>
            <person name="Niblett D."/>
            <person name="Nickerson T."/>
            <person name="Novik K.L."/>
            <person name="Oliver K."/>
            <person name="Overton-Larty E.K."/>
            <person name="Parker A."/>
            <person name="Patel R."/>
            <person name="Pearce A.V."/>
            <person name="Peck A.I."/>
            <person name="Phillimore B."/>
            <person name="Phillips S."/>
            <person name="Plumb R.W."/>
            <person name="Porter K.M."/>
            <person name="Ramsey Y."/>
            <person name="Ranby S.A."/>
            <person name="Rice C.M."/>
            <person name="Ross M.T."/>
            <person name="Searle S.M."/>
            <person name="Sehra H.K."/>
            <person name="Sheridan E."/>
            <person name="Skuce C.D."/>
            <person name="Smith S."/>
            <person name="Smith M."/>
            <person name="Spraggon L."/>
            <person name="Squares S.L."/>
            <person name="Steward C.A."/>
            <person name="Sycamore N."/>
            <person name="Tamlyn-Hall G."/>
            <person name="Tester J."/>
            <person name="Theaker A.J."/>
            <person name="Thomas D.W."/>
            <person name="Thorpe A."/>
            <person name="Tracey A."/>
            <person name="Tromans A."/>
            <person name="Tubby B."/>
            <person name="Wall M."/>
            <person name="Wallis J.M."/>
            <person name="West A.P."/>
            <person name="White S.S."/>
            <person name="Whitehead S.L."/>
            <person name="Whittaker H."/>
            <person name="Wild A."/>
            <person name="Willey D.J."/>
            <person name="Wilmer T.E."/>
            <person name="Wood J.M."/>
            <person name="Wray P.W."/>
            <person name="Wyatt J.C."/>
            <person name="Young L."/>
            <person name="Younger R.M."/>
            <person name="Bentley D.R."/>
            <person name="Coulson A."/>
            <person name="Durbin R."/>
            <person name="Hubbard T."/>
            <person name="Sulston J.E."/>
            <person name="Dunham I."/>
            <person name="Rogers J."/>
            <person name="Beck S."/>
        </authorList>
    </citation>
    <scope>NUCLEOTIDE SEQUENCE [LARGE SCALE GENOMIC DNA]</scope>
</reference>
<keyword evidence="1" id="KW-0732">Signal</keyword>
<dbReference type="GeneTree" id="ENSGT00940000154993"/>
<organism evidence="2 3">
    <name type="scientific">Homo sapiens</name>
    <name type="common">Human</name>
    <dbReference type="NCBI Taxonomy" id="9606"/>
    <lineage>
        <taxon>Eukaryota</taxon>
        <taxon>Metazoa</taxon>
        <taxon>Chordata</taxon>
        <taxon>Craniata</taxon>
        <taxon>Vertebrata</taxon>
        <taxon>Euteleostomi</taxon>
        <taxon>Mammalia</taxon>
        <taxon>Eutheria</taxon>
        <taxon>Euarchontoglires</taxon>
        <taxon>Primates</taxon>
        <taxon>Haplorrhini</taxon>
        <taxon>Catarrhini</taxon>
        <taxon>Hominidae</taxon>
        <taxon>Homo</taxon>
    </lineage>
</organism>
<protein>
    <submittedName>
        <fullName evidence="2">Major histocompatibility complex, class II, DR beta 1</fullName>
    </submittedName>
</protein>